<evidence type="ECO:0000313" key="1">
    <source>
        <dbReference type="EMBL" id="ETN59636.1"/>
    </source>
</evidence>
<reference evidence="2" key="4">
    <citation type="submission" date="2015-06" db="UniProtKB">
        <authorList>
            <consortium name="EnsemblMetazoa"/>
        </authorList>
    </citation>
    <scope>IDENTIFICATION</scope>
</reference>
<reference evidence="1 3" key="1">
    <citation type="journal article" date="2010" name="BMC Genomics">
        <title>Combination of measures distinguishes pre-miRNAs from other stem-loops in the genome of the newly sequenced Anopheles darlingi.</title>
        <authorList>
            <person name="Mendes N.D."/>
            <person name="Freitas A.T."/>
            <person name="Vasconcelos A.T."/>
            <person name="Sagot M.F."/>
        </authorList>
    </citation>
    <scope>NUCLEOTIDE SEQUENCE</scope>
</reference>
<sequence>MSRLSLGSDGTTLLWTVGPSCPNTVRRHDTPAPSFGSPRRESNEIRLDRAQFFGELYSSSLKWLVD</sequence>
<proteinExistence type="predicted"/>
<dbReference type="Proteomes" id="UP000000673">
    <property type="component" value="Unassembled WGS sequence"/>
</dbReference>
<protein>
    <submittedName>
        <fullName evidence="1 2">Uncharacterized protein</fullName>
    </submittedName>
</protein>
<dbReference type="EMBL" id="ADMH02002070">
    <property type="protein sequence ID" value="ETN59636.1"/>
    <property type="molecule type" value="Genomic_DNA"/>
</dbReference>
<evidence type="ECO:0000313" key="2">
    <source>
        <dbReference type="EnsemblMetazoa" id="ADAC008795-PA"/>
    </source>
</evidence>
<dbReference type="VEuPathDB" id="VectorBase:ADAC008795"/>
<accession>W5J6L2</accession>
<organism evidence="1">
    <name type="scientific">Anopheles darlingi</name>
    <name type="common">Mosquito</name>
    <dbReference type="NCBI Taxonomy" id="43151"/>
    <lineage>
        <taxon>Eukaryota</taxon>
        <taxon>Metazoa</taxon>
        <taxon>Ecdysozoa</taxon>
        <taxon>Arthropoda</taxon>
        <taxon>Hexapoda</taxon>
        <taxon>Insecta</taxon>
        <taxon>Pterygota</taxon>
        <taxon>Neoptera</taxon>
        <taxon>Endopterygota</taxon>
        <taxon>Diptera</taxon>
        <taxon>Nematocera</taxon>
        <taxon>Culicoidea</taxon>
        <taxon>Culicidae</taxon>
        <taxon>Anophelinae</taxon>
        <taxon>Anopheles</taxon>
    </lineage>
</organism>
<evidence type="ECO:0000313" key="3">
    <source>
        <dbReference type="Proteomes" id="UP000000673"/>
    </source>
</evidence>
<dbReference type="AlphaFoldDB" id="W5J6L2"/>
<dbReference type="HOGENOM" id="CLU_2833243_0_0_1"/>
<reference evidence="1" key="3">
    <citation type="journal article" date="2013" name="Nucleic Acids Res.">
        <title>The genome of Anopheles darlingi, the main neotropical malaria vector.</title>
        <authorList>
            <person name="Marinotti O."/>
            <person name="Cerqueira G.C."/>
            <person name="de Almeida L.G."/>
            <person name="Ferro M.I."/>
            <person name="Loreto E.L."/>
            <person name="Zaha A."/>
            <person name="Teixeira S.M."/>
            <person name="Wespiser A.R."/>
            <person name="Almeida E Silva A."/>
            <person name="Schlindwein A.D."/>
            <person name="Pacheco A.C."/>
            <person name="Silva A.L."/>
            <person name="Graveley B.R."/>
            <person name="Walenz B.P."/>
            <person name="Lima Bde A."/>
            <person name="Ribeiro C.A."/>
            <person name="Nunes-Silva C.G."/>
            <person name="de Carvalho C.R."/>
            <person name="Soares C.M."/>
            <person name="de Menezes C.B."/>
            <person name="Matiolli C."/>
            <person name="Caffrey D."/>
            <person name="Araujo D.A."/>
            <person name="de Oliveira D.M."/>
            <person name="Golenbock D."/>
            <person name="Grisard E.C."/>
            <person name="Fantinatti-Garboggini F."/>
            <person name="de Carvalho F.M."/>
            <person name="Barcellos F.G."/>
            <person name="Prosdocimi F."/>
            <person name="May G."/>
            <person name="Azevedo Junior G.M."/>
            <person name="Guimaraes G.M."/>
            <person name="Goldman G.H."/>
            <person name="Padilha I.Q."/>
            <person name="Batista Jda S."/>
            <person name="Ferro J.A."/>
            <person name="Ribeiro J.M."/>
            <person name="Fietto J.L."/>
            <person name="Dabbas K.M."/>
            <person name="Cerdeira L."/>
            <person name="Agnez-Lima L.F."/>
            <person name="Brocchi M."/>
            <person name="de Carvalho M.O."/>
            <person name="Teixeira Mde M."/>
            <person name="Diniz Maia Mde M."/>
            <person name="Goldman M.H."/>
            <person name="Cruz Schneider M.P."/>
            <person name="Felipe M.S."/>
            <person name="Hungria M."/>
            <person name="Nicolas M.F."/>
            <person name="Pereira M."/>
            <person name="Montes M.A."/>
            <person name="Cantao M.E."/>
            <person name="Vincentz M."/>
            <person name="Rafael M.S."/>
            <person name="Silverman N."/>
            <person name="Stoco P.H."/>
            <person name="Souza R.C."/>
            <person name="Vicentini R."/>
            <person name="Gazzinelli R.T."/>
            <person name="Neves Rde O."/>
            <person name="Silva R."/>
            <person name="Astolfi-Filho S."/>
            <person name="Maciel T.E."/>
            <person name="Urmenyi T.P."/>
            <person name="Tadei W.P."/>
            <person name="Camargo E.P."/>
            <person name="de Vasconcelos A.T."/>
        </authorList>
    </citation>
    <scope>NUCLEOTIDE SEQUENCE</scope>
</reference>
<gene>
    <name evidence="1" type="ORF">AND_008795</name>
</gene>
<dbReference type="EnsemblMetazoa" id="ADAC008795-RA">
    <property type="protein sequence ID" value="ADAC008795-PA"/>
    <property type="gene ID" value="ADAC008795"/>
</dbReference>
<reference evidence="1" key="2">
    <citation type="submission" date="2010-05" db="EMBL/GenBank/DDBJ databases">
        <authorList>
            <person name="Almeida L.G."/>
            <person name="Nicolas M.F."/>
            <person name="Souza R.C."/>
            <person name="Vasconcelos A.T.R."/>
        </authorList>
    </citation>
    <scope>NUCLEOTIDE SEQUENCE</scope>
</reference>
<keyword evidence="3" id="KW-1185">Reference proteome</keyword>
<name>W5J6L2_ANODA</name>